<dbReference type="PROSITE" id="PS00198">
    <property type="entry name" value="4FE4S_FER_1"/>
    <property type="match status" value="1"/>
</dbReference>
<feature type="domain" description="4Fe-4S ferredoxin-type" evidence="5">
    <location>
        <begin position="185"/>
        <end position="214"/>
    </location>
</feature>
<dbReference type="InterPro" id="IPR050157">
    <property type="entry name" value="PSI_iron-sulfur_center"/>
</dbReference>
<organism evidence="6">
    <name type="scientific">candidate division WOR-3 bacterium</name>
    <dbReference type="NCBI Taxonomy" id="2052148"/>
    <lineage>
        <taxon>Bacteria</taxon>
        <taxon>Bacteria division WOR-3</taxon>
    </lineage>
</organism>
<comment type="caution">
    <text evidence="6">The sequence shown here is derived from an EMBL/GenBank/DDBJ whole genome shotgun (WGS) entry which is preliminary data.</text>
</comment>
<dbReference type="PANTHER" id="PTHR24960:SF83">
    <property type="entry name" value="4FE-4S FERREDOXIN-TYPE DOMAIN-CONTAINING PROTEIN"/>
    <property type="match status" value="1"/>
</dbReference>
<evidence type="ECO:0000256" key="2">
    <source>
        <dbReference type="ARBA" id="ARBA00022723"/>
    </source>
</evidence>
<dbReference type="Pfam" id="PF04015">
    <property type="entry name" value="DUF362"/>
    <property type="match status" value="1"/>
</dbReference>
<dbReference type="GO" id="GO:0051539">
    <property type="term" value="F:4 iron, 4 sulfur cluster binding"/>
    <property type="evidence" value="ECO:0007669"/>
    <property type="project" value="UniProtKB-KW"/>
</dbReference>
<feature type="domain" description="4Fe-4S ferredoxin-type" evidence="5">
    <location>
        <begin position="216"/>
        <end position="242"/>
    </location>
</feature>
<dbReference type="GO" id="GO:0046872">
    <property type="term" value="F:metal ion binding"/>
    <property type="evidence" value="ECO:0007669"/>
    <property type="project" value="UniProtKB-KW"/>
</dbReference>
<gene>
    <name evidence="6" type="ORF">ENX07_00565</name>
</gene>
<name>A0A7C3YRU5_UNCW3</name>
<evidence type="ECO:0000313" key="6">
    <source>
        <dbReference type="EMBL" id="HGE98554.1"/>
    </source>
</evidence>
<sequence length="346" mass="39069">MKSKVYFLPLTNGKNPDAENIKRFNSFLNVVFKETKFLSSLSSRKRIGIKVHFGEEGRENYLKPEYVREVSLFLGQDGHQPFLLESATLYQGMRQEEKTHFLVAQKHGFTLKKVLAPIIFVDGKKGESYYEIGGKKIGQKLRLIKFLINLAHFKGHLATGFGGALKSIGMGLAAKGGKLEMHSVSIPYIDESKCTFCGSCAEYCPREAIRFHQTRYLITNNCVGCCGCLTVCPNSAIKIKWNTTSEELQSKIAEFAHLILKDRHTLHFNFLIDITPNCDCLPKTEEPIMPDIGILASLDPVALDQASYDMTKDKIKEIYPNLNPEIILQQGEEMGIGQREYELYEV</sequence>
<dbReference type="InterPro" id="IPR007160">
    <property type="entry name" value="DUF362"/>
</dbReference>
<dbReference type="PROSITE" id="PS51379">
    <property type="entry name" value="4FE4S_FER_2"/>
    <property type="match status" value="2"/>
</dbReference>
<keyword evidence="4" id="KW-0411">Iron-sulfur</keyword>
<keyword evidence="2" id="KW-0479">Metal-binding</keyword>
<dbReference type="EMBL" id="DTMQ01000007">
    <property type="protein sequence ID" value="HGE98554.1"/>
    <property type="molecule type" value="Genomic_DNA"/>
</dbReference>
<dbReference type="AlphaFoldDB" id="A0A7C3YRU5"/>
<accession>A0A7C3YRU5</accession>
<dbReference type="Gene3D" id="3.30.70.20">
    <property type="match status" value="2"/>
</dbReference>
<dbReference type="InterPro" id="IPR017900">
    <property type="entry name" value="4Fe4S_Fe_S_CS"/>
</dbReference>
<dbReference type="InterPro" id="IPR017896">
    <property type="entry name" value="4Fe4S_Fe-S-bd"/>
</dbReference>
<evidence type="ECO:0000256" key="1">
    <source>
        <dbReference type="ARBA" id="ARBA00022485"/>
    </source>
</evidence>
<evidence type="ECO:0000256" key="3">
    <source>
        <dbReference type="ARBA" id="ARBA00023004"/>
    </source>
</evidence>
<protein>
    <submittedName>
        <fullName evidence="6">DUF362 domain-containing protein</fullName>
    </submittedName>
</protein>
<dbReference type="SUPFAM" id="SSF54862">
    <property type="entry name" value="4Fe-4S ferredoxins"/>
    <property type="match status" value="1"/>
</dbReference>
<reference evidence="6" key="1">
    <citation type="journal article" date="2020" name="mSystems">
        <title>Genome- and Community-Level Interaction Insights into Carbon Utilization and Element Cycling Functions of Hydrothermarchaeota in Hydrothermal Sediment.</title>
        <authorList>
            <person name="Zhou Z."/>
            <person name="Liu Y."/>
            <person name="Xu W."/>
            <person name="Pan J."/>
            <person name="Luo Z.H."/>
            <person name="Li M."/>
        </authorList>
    </citation>
    <scope>NUCLEOTIDE SEQUENCE [LARGE SCALE GENOMIC DNA]</scope>
    <source>
        <strain evidence="6">SpSt-906</strain>
    </source>
</reference>
<keyword evidence="1" id="KW-0004">4Fe-4S</keyword>
<evidence type="ECO:0000259" key="5">
    <source>
        <dbReference type="PROSITE" id="PS51379"/>
    </source>
</evidence>
<evidence type="ECO:0000256" key="4">
    <source>
        <dbReference type="ARBA" id="ARBA00023014"/>
    </source>
</evidence>
<dbReference type="PANTHER" id="PTHR24960">
    <property type="entry name" value="PHOTOSYSTEM I IRON-SULFUR CENTER-RELATED"/>
    <property type="match status" value="1"/>
</dbReference>
<proteinExistence type="predicted"/>
<keyword evidence="3" id="KW-0408">Iron</keyword>